<proteinExistence type="predicted"/>
<protein>
    <submittedName>
        <fullName evidence="2">18335_t:CDS:1</fullName>
    </submittedName>
</protein>
<keyword evidence="3" id="KW-1185">Reference proteome</keyword>
<gene>
    <name evidence="2" type="ORF">FWILDA_LOCUS4953</name>
</gene>
<feature type="compositionally biased region" description="Polar residues" evidence="1">
    <location>
        <begin position="71"/>
        <end position="85"/>
    </location>
</feature>
<evidence type="ECO:0000313" key="2">
    <source>
        <dbReference type="EMBL" id="CAI2171183.1"/>
    </source>
</evidence>
<evidence type="ECO:0000313" key="3">
    <source>
        <dbReference type="Proteomes" id="UP001153678"/>
    </source>
</evidence>
<feature type="region of interest" description="Disordered" evidence="1">
    <location>
        <begin position="71"/>
        <end position="106"/>
    </location>
</feature>
<dbReference type="Proteomes" id="UP001153678">
    <property type="component" value="Unassembled WGS sequence"/>
</dbReference>
<feature type="compositionally biased region" description="Basic residues" evidence="1">
    <location>
        <begin position="1"/>
        <end position="29"/>
    </location>
</feature>
<evidence type="ECO:0000256" key="1">
    <source>
        <dbReference type="SAM" id="MobiDB-lite"/>
    </source>
</evidence>
<organism evidence="2 3">
    <name type="scientific">Funneliformis geosporum</name>
    <dbReference type="NCBI Taxonomy" id="1117311"/>
    <lineage>
        <taxon>Eukaryota</taxon>
        <taxon>Fungi</taxon>
        <taxon>Fungi incertae sedis</taxon>
        <taxon>Mucoromycota</taxon>
        <taxon>Glomeromycotina</taxon>
        <taxon>Glomeromycetes</taxon>
        <taxon>Glomerales</taxon>
        <taxon>Glomeraceae</taxon>
        <taxon>Funneliformis</taxon>
    </lineage>
</organism>
<sequence>MVKHKHSSKGSKIKAAKKRKEARLQKKLLRQNSSTTSGRAVLKRVEKLVWFIRDDQKPMTMSDNMKVACQTEETSTNEVGCQTEESAPPARIEESAPPSNDNLSPERDRRALWEIIGEDAYLEVIFF</sequence>
<dbReference type="EMBL" id="CAMKVN010000790">
    <property type="protein sequence ID" value="CAI2171183.1"/>
    <property type="molecule type" value="Genomic_DNA"/>
</dbReference>
<accession>A0A9W4WLM1</accession>
<name>A0A9W4WLM1_9GLOM</name>
<feature type="region of interest" description="Disordered" evidence="1">
    <location>
        <begin position="1"/>
        <end position="38"/>
    </location>
</feature>
<dbReference type="AlphaFoldDB" id="A0A9W4WLM1"/>
<comment type="caution">
    <text evidence="2">The sequence shown here is derived from an EMBL/GenBank/DDBJ whole genome shotgun (WGS) entry which is preliminary data.</text>
</comment>
<reference evidence="2" key="1">
    <citation type="submission" date="2022-08" db="EMBL/GenBank/DDBJ databases">
        <authorList>
            <person name="Kallberg Y."/>
            <person name="Tangrot J."/>
            <person name="Rosling A."/>
        </authorList>
    </citation>
    <scope>NUCLEOTIDE SEQUENCE</scope>
    <source>
        <strain evidence="2">Wild A</strain>
    </source>
</reference>